<evidence type="ECO:0000313" key="3">
    <source>
        <dbReference type="EMBL" id="KAH3672424.1"/>
    </source>
</evidence>
<reference evidence="3" key="2">
    <citation type="submission" date="2021-01" db="EMBL/GenBank/DDBJ databases">
        <authorList>
            <person name="Schikora-Tamarit M.A."/>
        </authorList>
    </citation>
    <scope>NUCLEOTIDE SEQUENCE</scope>
    <source>
        <strain evidence="3">CBS6341</strain>
    </source>
</reference>
<evidence type="ECO:0000256" key="1">
    <source>
        <dbReference type="RuleBase" id="RU363021"/>
    </source>
</evidence>
<dbReference type="GO" id="GO:0042407">
    <property type="term" value="P:cristae formation"/>
    <property type="evidence" value="ECO:0007669"/>
    <property type="project" value="InterPro"/>
</dbReference>
<sequence length="230" mass="26400">MTDKEIKTPSRSFYSNEEDPSISQIISNNDNIKSQIIQNQKDEEKPVAKSNSKEIISKYVDGYQINSNNYLETQLNSYRSSIISKLNYIDAEYKNLKSASKNEFKSLTDNITSVYDPKDQFLPNFIYALTTTLSGSILVSKKSLPIRFLTPILFSIGSFKFFLPNTFNNSIQSIKNWENEELPQLLKFQKSIKSSISQFEQSIEKSGENLNQSLIETVHDIRTSFISKEK</sequence>
<protein>
    <recommendedName>
        <fullName evidence="1">MICOS complex subunit</fullName>
    </recommendedName>
</protein>
<dbReference type="GO" id="GO:0061617">
    <property type="term" value="C:MICOS complex"/>
    <property type="evidence" value="ECO:0007669"/>
    <property type="project" value="UniProtKB-UniRule"/>
</dbReference>
<keyword evidence="4" id="KW-1185">Reference proteome</keyword>
<accession>A0A9P8TB93</accession>
<name>A0A9P8TB93_9ASCO</name>
<dbReference type="GO" id="GO:0044284">
    <property type="term" value="C:mitochondrial crista junction"/>
    <property type="evidence" value="ECO:0007669"/>
    <property type="project" value="TreeGrafter"/>
</dbReference>
<keyword evidence="1" id="KW-0472">Membrane</keyword>
<dbReference type="PANTHER" id="PTHR28268">
    <property type="entry name" value="MICOS SUBUNIT MIC26"/>
    <property type="match status" value="1"/>
</dbReference>
<dbReference type="AlphaFoldDB" id="A0A9P8TB93"/>
<comment type="caution">
    <text evidence="3">The sequence shown here is derived from an EMBL/GenBank/DDBJ whole genome shotgun (WGS) entry which is preliminary data.</text>
</comment>
<comment type="function">
    <text evidence="1">Component of the MICOS complex, a large protein complex of the mitochondrial inner membrane that plays crucial roles in the maintenance of crista junctions, inner membrane architecture, and formation of contact sites to the outer membrane.</text>
</comment>
<organism evidence="3 4">
    <name type="scientific">Wickerhamomyces mucosus</name>
    <dbReference type="NCBI Taxonomy" id="1378264"/>
    <lineage>
        <taxon>Eukaryota</taxon>
        <taxon>Fungi</taxon>
        <taxon>Dikarya</taxon>
        <taxon>Ascomycota</taxon>
        <taxon>Saccharomycotina</taxon>
        <taxon>Saccharomycetes</taxon>
        <taxon>Phaffomycetales</taxon>
        <taxon>Wickerhamomycetaceae</taxon>
        <taxon>Wickerhamomyces</taxon>
    </lineage>
</organism>
<evidence type="ECO:0000256" key="2">
    <source>
        <dbReference type="SAM" id="MobiDB-lite"/>
    </source>
</evidence>
<dbReference type="PANTHER" id="PTHR28268:SF1">
    <property type="entry name" value="MICOS SUBUNIT MIC26"/>
    <property type="match status" value="1"/>
</dbReference>
<dbReference type="Proteomes" id="UP000769528">
    <property type="component" value="Unassembled WGS sequence"/>
</dbReference>
<reference evidence="3" key="1">
    <citation type="journal article" date="2021" name="Open Biol.">
        <title>Shared evolutionary footprints suggest mitochondrial oxidative damage underlies multiple complex I losses in fungi.</title>
        <authorList>
            <person name="Schikora-Tamarit M.A."/>
            <person name="Marcet-Houben M."/>
            <person name="Nosek J."/>
            <person name="Gabaldon T."/>
        </authorList>
    </citation>
    <scope>NUCLEOTIDE SEQUENCE</scope>
    <source>
        <strain evidence="3">CBS6341</strain>
    </source>
</reference>
<dbReference type="InterPro" id="IPR019166">
    <property type="entry name" value="MIC26/MIC27"/>
</dbReference>
<comment type="subunit">
    <text evidence="1">Component of the mitochondrial contact site and cristae organizing system (MICOS) complex.</text>
</comment>
<dbReference type="Pfam" id="PF09769">
    <property type="entry name" value="ApoO"/>
    <property type="match status" value="1"/>
</dbReference>
<comment type="subcellular location">
    <subcellularLocation>
        <location evidence="1">Mitochondrion inner membrane</location>
    </subcellularLocation>
</comment>
<keyword evidence="1" id="KW-0999">Mitochondrion inner membrane</keyword>
<proteinExistence type="predicted"/>
<feature type="region of interest" description="Disordered" evidence="2">
    <location>
        <begin position="1"/>
        <end position="21"/>
    </location>
</feature>
<dbReference type="InterPro" id="IPR033181">
    <property type="entry name" value="Mic26_fungi"/>
</dbReference>
<evidence type="ECO:0000313" key="4">
    <source>
        <dbReference type="Proteomes" id="UP000769528"/>
    </source>
</evidence>
<dbReference type="EMBL" id="JAEUBF010001150">
    <property type="protein sequence ID" value="KAH3672424.1"/>
    <property type="molecule type" value="Genomic_DNA"/>
</dbReference>
<dbReference type="OrthoDB" id="2399148at2759"/>
<gene>
    <name evidence="3" type="ORF">WICMUC_004260</name>
</gene>
<keyword evidence="1" id="KW-0496">Mitochondrion</keyword>